<dbReference type="EMBL" id="QBMC01000013">
    <property type="protein sequence ID" value="PZO22181.1"/>
    <property type="molecule type" value="Genomic_DNA"/>
</dbReference>
<reference evidence="2" key="1">
    <citation type="submission" date="2018-04" db="EMBL/GenBank/DDBJ databases">
        <authorList>
            <person name="Cornet L."/>
        </authorList>
    </citation>
    <scope>NUCLEOTIDE SEQUENCE [LARGE SCALE GENOMIC DNA]</scope>
</reference>
<dbReference type="GO" id="GO:0016740">
    <property type="term" value="F:transferase activity"/>
    <property type="evidence" value="ECO:0007669"/>
    <property type="project" value="UniProtKB-KW"/>
</dbReference>
<gene>
    <name evidence="1" type="ORF">DCF25_03630</name>
</gene>
<dbReference type="Proteomes" id="UP000249354">
    <property type="component" value="Unassembled WGS sequence"/>
</dbReference>
<sequence length="85" mass="9636">MEEPAERLIPVEETADIPEEILRTEIITGARSPLTGEPLTAAEYAQLQEALANPVEPNRVSDDIRYLVFLLQLRRAVRPILPFIR</sequence>
<protein>
    <submittedName>
        <fullName evidence="1">Glutathione S-transferase</fullName>
    </submittedName>
</protein>
<organism evidence="1 2">
    <name type="scientific">Leptolyngbya foveolarum</name>
    <dbReference type="NCBI Taxonomy" id="47253"/>
    <lineage>
        <taxon>Bacteria</taxon>
        <taxon>Bacillati</taxon>
        <taxon>Cyanobacteriota</taxon>
        <taxon>Cyanophyceae</taxon>
        <taxon>Leptolyngbyales</taxon>
        <taxon>Leptolyngbyaceae</taxon>
        <taxon>Leptolyngbya group</taxon>
        <taxon>Leptolyngbya</taxon>
    </lineage>
</organism>
<accession>A0A2W4WDD4</accession>
<evidence type="ECO:0000313" key="2">
    <source>
        <dbReference type="Proteomes" id="UP000249354"/>
    </source>
</evidence>
<proteinExistence type="predicted"/>
<comment type="caution">
    <text evidence="1">The sequence shown here is derived from an EMBL/GenBank/DDBJ whole genome shotgun (WGS) entry which is preliminary data.</text>
</comment>
<dbReference type="AlphaFoldDB" id="A0A2W4WDD4"/>
<reference evidence="1 2" key="2">
    <citation type="submission" date="2018-06" db="EMBL/GenBank/DDBJ databases">
        <title>Metagenomic assembly of (sub)arctic Cyanobacteria and their associated microbiome from non-axenic cultures.</title>
        <authorList>
            <person name="Baurain D."/>
        </authorList>
    </citation>
    <scope>NUCLEOTIDE SEQUENCE [LARGE SCALE GENOMIC DNA]</scope>
    <source>
        <strain evidence="1">ULC129bin1</strain>
    </source>
</reference>
<keyword evidence="1" id="KW-0808">Transferase</keyword>
<evidence type="ECO:0000313" key="1">
    <source>
        <dbReference type="EMBL" id="PZO22181.1"/>
    </source>
</evidence>
<name>A0A2W4WDD4_9CYAN</name>